<dbReference type="PANTHER" id="PTHR11649">
    <property type="entry name" value="MSS1/TRME-RELATED GTP-BINDING PROTEIN"/>
    <property type="match status" value="1"/>
</dbReference>
<keyword evidence="9 10" id="KW-0131">Cell cycle</keyword>
<dbReference type="PANTHER" id="PTHR11649:SF13">
    <property type="entry name" value="ENGB-TYPE G DOMAIN-CONTAINING PROTEIN"/>
    <property type="match status" value="1"/>
</dbReference>
<keyword evidence="6" id="KW-0460">Magnesium</keyword>
<evidence type="ECO:0000256" key="9">
    <source>
        <dbReference type="ARBA" id="ARBA00023306"/>
    </source>
</evidence>
<dbReference type="Proteomes" id="UP000446866">
    <property type="component" value="Unassembled WGS sequence"/>
</dbReference>
<protein>
    <recommendedName>
        <fullName evidence="10">Probable GTP-binding protein EngB</fullName>
    </recommendedName>
</protein>
<dbReference type="GO" id="GO:0000917">
    <property type="term" value="P:division septum assembly"/>
    <property type="evidence" value="ECO:0007669"/>
    <property type="project" value="UniProtKB-KW"/>
</dbReference>
<evidence type="ECO:0000256" key="2">
    <source>
        <dbReference type="ARBA" id="ARBA00009638"/>
    </source>
</evidence>
<dbReference type="NCBIfam" id="TIGR00231">
    <property type="entry name" value="small_GTP"/>
    <property type="match status" value="1"/>
</dbReference>
<dbReference type="SUPFAM" id="SSF52540">
    <property type="entry name" value="P-loop containing nucleoside triphosphate hydrolases"/>
    <property type="match status" value="1"/>
</dbReference>
<dbReference type="InterPro" id="IPR019987">
    <property type="entry name" value="GTP-bd_ribosome_bio_YsxC"/>
</dbReference>
<dbReference type="RefSeq" id="WP_160202758.1">
    <property type="nucleotide sequence ID" value="NZ_QXWK01000025.1"/>
</dbReference>
<dbReference type="EMBL" id="QXWK01000025">
    <property type="protein sequence ID" value="NBH62470.1"/>
    <property type="molecule type" value="Genomic_DNA"/>
</dbReference>
<proteinExistence type="inferred from homology"/>
<evidence type="ECO:0000256" key="10">
    <source>
        <dbReference type="HAMAP-Rule" id="MF_00321"/>
    </source>
</evidence>
<evidence type="ECO:0000256" key="5">
    <source>
        <dbReference type="ARBA" id="ARBA00022741"/>
    </source>
</evidence>
<dbReference type="Pfam" id="PF01926">
    <property type="entry name" value="MMR_HSR1"/>
    <property type="match status" value="1"/>
</dbReference>
<evidence type="ECO:0000256" key="8">
    <source>
        <dbReference type="ARBA" id="ARBA00023210"/>
    </source>
</evidence>
<evidence type="ECO:0000256" key="6">
    <source>
        <dbReference type="ARBA" id="ARBA00022842"/>
    </source>
</evidence>
<keyword evidence="7 10" id="KW-0342">GTP-binding</keyword>
<gene>
    <name evidence="10" type="primary">engB</name>
    <name evidence="12" type="ORF">D0435_12505</name>
</gene>
<evidence type="ECO:0000256" key="3">
    <source>
        <dbReference type="ARBA" id="ARBA00022618"/>
    </source>
</evidence>
<evidence type="ECO:0000256" key="1">
    <source>
        <dbReference type="ARBA" id="ARBA00001946"/>
    </source>
</evidence>
<dbReference type="PROSITE" id="PS51706">
    <property type="entry name" value="G_ENGB"/>
    <property type="match status" value="1"/>
</dbReference>
<keyword evidence="8 10" id="KW-0717">Septation</keyword>
<feature type="domain" description="EngB-type G" evidence="11">
    <location>
        <begin position="22"/>
        <end position="195"/>
    </location>
</feature>
<evidence type="ECO:0000259" key="11">
    <source>
        <dbReference type="PROSITE" id="PS51706"/>
    </source>
</evidence>
<keyword evidence="3 10" id="KW-0132">Cell division</keyword>
<evidence type="ECO:0000256" key="4">
    <source>
        <dbReference type="ARBA" id="ARBA00022723"/>
    </source>
</evidence>
<comment type="caution">
    <text evidence="12">The sequence shown here is derived from an EMBL/GenBank/DDBJ whole genome shotgun (WGS) entry which is preliminary data.</text>
</comment>
<evidence type="ECO:0000313" key="13">
    <source>
        <dbReference type="Proteomes" id="UP000446866"/>
    </source>
</evidence>
<evidence type="ECO:0000256" key="7">
    <source>
        <dbReference type="ARBA" id="ARBA00023134"/>
    </source>
</evidence>
<dbReference type="FunFam" id="3.40.50.300:FF:000098">
    <property type="entry name" value="Probable GTP-binding protein EngB"/>
    <property type="match status" value="1"/>
</dbReference>
<dbReference type="InterPro" id="IPR006073">
    <property type="entry name" value="GTP-bd"/>
</dbReference>
<dbReference type="GO" id="GO:0046872">
    <property type="term" value="F:metal ion binding"/>
    <property type="evidence" value="ECO:0007669"/>
    <property type="project" value="UniProtKB-KW"/>
</dbReference>
<reference evidence="12 13" key="1">
    <citation type="submission" date="2018-08" db="EMBL/GenBank/DDBJ databases">
        <title>Murine metabolic-syndrome-specific gut microbial biobank.</title>
        <authorList>
            <person name="Liu C."/>
        </authorList>
    </citation>
    <scope>NUCLEOTIDE SEQUENCE [LARGE SCALE GENOMIC DNA]</scope>
    <source>
        <strain evidence="12 13">28</strain>
    </source>
</reference>
<keyword evidence="5 10" id="KW-0547">Nucleotide-binding</keyword>
<dbReference type="Gene3D" id="3.40.50.300">
    <property type="entry name" value="P-loop containing nucleotide triphosphate hydrolases"/>
    <property type="match status" value="1"/>
</dbReference>
<sequence>MRIIKSDLDTVAVKPSQYPPDNMPEIAFAGRSNVGKSSLLNLLTNRKKLARVSGSPGKTRTINFYIVNDAFRIVDLPGYGYAKVSKSTTENWGDMMETYFKNRDGLRKVVQLVDIRHKPSAQDVQMYEYLRHYGLDGIVVATKADKVSRNEMQKNIALIRKTLQLSKEDRVIAVSALKKTGYEELLCEIEKILEEEDAVYHD</sequence>
<dbReference type="CDD" id="cd01876">
    <property type="entry name" value="YihA_EngB"/>
    <property type="match status" value="1"/>
</dbReference>
<dbReference type="HAMAP" id="MF_00321">
    <property type="entry name" value="GTPase_EngB"/>
    <property type="match status" value="1"/>
</dbReference>
<comment type="similarity">
    <text evidence="2 10">Belongs to the TRAFAC class TrmE-Era-EngA-EngB-Septin-like GTPase superfamily. EngB GTPase family.</text>
</comment>
<dbReference type="NCBIfam" id="TIGR03598">
    <property type="entry name" value="GTPase_YsxC"/>
    <property type="match status" value="1"/>
</dbReference>
<dbReference type="InterPro" id="IPR027417">
    <property type="entry name" value="P-loop_NTPase"/>
</dbReference>
<dbReference type="GO" id="GO:0005829">
    <property type="term" value="C:cytosol"/>
    <property type="evidence" value="ECO:0007669"/>
    <property type="project" value="TreeGrafter"/>
</dbReference>
<dbReference type="InterPro" id="IPR030393">
    <property type="entry name" value="G_ENGB_dom"/>
</dbReference>
<dbReference type="AlphaFoldDB" id="A0A845QK31"/>
<accession>A0A845QK31</accession>
<evidence type="ECO:0000313" key="12">
    <source>
        <dbReference type="EMBL" id="NBH62470.1"/>
    </source>
</evidence>
<keyword evidence="13" id="KW-1185">Reference proteome</keyword>
<dbReference type="GO" id="GO:0005525">
    <property type="term" value="F:GTP binding"/>
    <property type="evidence" value="ECO:0007669"/>
    <property type="project" value="UniProtKB-UniRule"/>
</dbReference>
<comment type="function">
    <text evidence="10">Necessary for normal cell division and for the maintenance of normal septation.</text>
</comment>
<keyword evidence="4" id="KW-0479">Metal-binding</keyword>
<dbReference type="InterPro" id="IPR005225">
    <property type="entry name" value="Small_GTP-bd"/>
</dbReference>
<organism evidence="12 13">
    <name type="scientific">Anaerotruncus colihominis</name>
    <dbReference type="NCBI Taxonomy" id="169435"/>
    <lineage>
        <taxon>Bacteria</taxon>
        <taxon>Bacillati</taxon>
        <taxon>Bacillota</taxon>
        <taxon>Clostridia</taxon>
        <taxon>Eubacteriales</taxon>
        <taxon>Oscillospiraceae</taxon>
        <taxon>Anaerotruncus</taxon>
    </lineage>
</organism>
<name>A0A845QK31_9FIRM</name>
<comment type="cofactor">
    <cofactor evidence="1">
        <name>Mg(2+)</name>
        <dbReference type="ChEBI" id="CHEBI:18420"/>
    </cofactor>
</comment>